<feature type="transmembrane region" description="Helical" evidence="6">
    <location>
        <begin position="319"/>
        <end position="341"/>
    </location>
</feature>
<feature type="transmembrane region" description="Helical" evidence="6">
    <location>
        <begin position="69"/>
        <end position="87"/>
    </location>
</feature>
<dbReference type="InterPro" id="IPR020846">
    <property type="entry name" value="MFS_dom"/>
</dbReference>
<feature type="transmembrane region" description="Helical" evidence="6">
    <location>
        <begin position="379"/>
        <end position="400"/>
    </location>
</feature>
<dbReference type="Pfam" id="PF00083">
    <property type="entry name" value="Sugar_tr"/>
    <property type="match status" value="1"/>
</dbReference>
<feature type="transmembrane region" description="Helical" evidence="6">
    <location>
        <begin position="283"/>
        <end position="307"/>
    </location>
</feature>
<feature type="region of interest" description="Disordered" evidence="5">
    <location>
        <begin position="478"/>
        <end position="510"/>
    </location>
</feature>
<evidence type="ECO:0000259" key="7">
    <source>
        <dbReference type="PROSITE" id="PS50850"/>
    </source>
</evidence>
<protein>
    <submittedName>
        <fullName evidence="8">MFS transporter</fullName>
    </submittedName>
</protein>
<dbReference type="PROSITE" id="PS50850">
    <property type="entry name" value="MFS"/>
    <property type="match status" value="1"/>
</dbReference>
<proteinExistence type="predicted"/>
<dbReference type="InterPro" id="IPR005828">
    <property type="entry name" value="MFS_sugar_transport-like"/>
</dbReference>
<dbReference type="Proteomes" id="UP001500063">
    <property type="component" value="Unassembled WGS sequence"/>
</dbReference>
<feature type="domain" description="Major facilitator superfamily (MFS) profile" evidence="7">
    <location>
        <begin position="31"/>
        <end position="470"/>
    </location>
</feature>
<evidence type="ECO:0000256" key="5">
    <source>
        <dbReference type="SAM" id="MobiDB-lite"/>
    </source>
</evidence>
<feature type="transmembrane region" description="Helical" evidence="6">
    <location>
        <begin position="164"/>
        <end position="186"/>
    </location>
</feature>
<keyword evidence="9" id="KW-1185">Reference proteome</keyword>
<dbReference type="EMBL" id="BAAABW010000039">
    <property type="protein sequence ID" value="GAA0377730.1"/>
    <property type="molecule type" value="Genomic_DNA"/>
</dbReference>
<feature type="transmembrane region" description="Helical" evidence="6">
    <location>
        <begin position="192"/>
        <end position="211"/>
    </location>
</feature>
<sequence>MTEPQGHPGAVRSLIPARIDRLPWSGFHTRMVVALGVAWILDGLEITVAGAVAAVLTREDTLRLSSGEAGLIATVYLVGQVAGALFFGRLADRLGRRKLFLLTFGVYLFGSGLTALTLGQGTGWYAFLCFTRFLAGTGIGGEYSAINSAIQEMVPARHRGRVDLLVNGTYWAGAILGTVAELWLLQVLPDHLAWRVGFLLGPLLGLAVFLIRRHLPESPRWLAMHGRQAEAEEAIARIESEVERAGHVLAPVDDSRAILLTEAPRAGYPTLLRLLFKRYPGRSVLGSTLLITQSFLYNSIFFTYTLVLTKFYGVHENRAPLYLIAFAAGNLLGPVLLGPLFDTVGRRRMISGTYLFSGCALAVTAALFQADLLTAASQTTAWCVIFFFASAGASAGYLTVGEIFPLEVRGQAIAVFFALAQCVGAAGPYLYGRLIGDGSDRTLLFLGYLLGAAVMVIGGLTEHFLGIDAEGKSLEEIATPLSAAPPPPGEEARERPEATGGPNSRGPASV</sequence>
<evidence type="ECO:0000256" key="3">
    <source>
        <dbReference type="ARBA" id="ARBA00022989"/>
    </source>
</evidence>
<feature type="transmembrane region" description="Helical" evidence="6">
    <location>
        <begin position="31"/>
        <end position="57"/>
    </location>
</feature>
<feature type="transmembrane region" description="Helical" evidence="6">
    <location>
        <begin position="124"/>
        <end position="143"/>
    </location>
</feature>
<keyword evidence="2 6" id="KW-0812">Transmembrane</keyword>
<feature type="transmembrane region" description="Helical" evidence="6">
    <location>
        <begin position="443"/>
        <end position="465"/>
    </location>
</feature>
<organism evidence="8 9">
    <name type="scientific">Streptomyces blastmyceticus</name>
    <dbReference type="NCBI Taxonomy" id="68180"/>
    <lineage>
        <taxon>Bacteria</taxon>
        <taxon>Bacillati</taxon>
        <taxon>Actinomycetota</taxon>
        <taxon>Actinomycetes</taxon>
        <taxon>Kitasatosporales</taxon>
        <taxon>Streptomycetaceae</taxon>
        <taxon>Streptomyces</taxon>
    </lineage>
</organism>
<keyword evidence="3 6" id="KW-1133">Transmembrane helix</keyword>
<keyword evidence="4 6" id="KW-0472">Membrane</keyword>
<evidence type="ECO:0000256" key="2">
    <source>
        <dbReference type="ARBA" id="ARBA00022692"/>
    </source>
</evidence>
<reference evidence="9" key="1">
    <citation type="journal article" date="2019" name="Int. J. Syst. Evol. Microbiol.">
        <title>The Global Catalogue of Microorganisms (GCM) 10K type strain sequencing project: providing services to taxonomists for standard genome sequencing and annotation.</title>
        <authorList>
            <consortium name="The Broad Institute Genomics Platform"/>
            <consortium name="The Broad Institute Genome Sequencing Center for Infectious Disease"/>
            <person name="Wu L."/>
            <person name="Ma J."/>
        </authorList>
    </citation>
    <scope>NUCLEOTIDE SEQUENCE [LARGE SCALE GENOMIC DNA]</scope>
    <source>
        <strain evidence="9">JCM 4565</strain>
    </source>
</reference>
<dbReference type="InterPro" id="IPR036259">
    <property type="entry name" value="MFS_trans_sf"/>
</dbReference>
<dbReference type="Gene3D" id="1.20.1250.20">
    <property type="entry name" value="MFS general substrate transporter like domains"/>
    <property type="match status" value="1"/>
</dbReference>
<dbReference type="PANTHER" id="PTHR23508">
    <property type="entry name" value="CARBOXYLIC ACID TRANSPORTER PROTEIN HOMOLOG"/>
    <property type="match status" value="1"/>
</dbReference>
<evidence type="ECO:0000256" key="4">
    <source>
        <dbReference type="ARBA" id="ARBA00023136"/>
    </source>
</evidence>
<feature type="transmembrane region" description="Helical" evidence="6">
    <location>
        <begin position="99"/>
        <end position="118"/>
    </location>
</feature>
<dbReference type="RefSeq" id="WP_344123666.1">
    <property type="nucleotide sequence ID" value="NZ_BAAABW010000039.1"/>
</dbReference>
<evidence type="ECO:0000256" key="1">
    <source>
        <dbReference type="ARBA" id="ARBA00004651"/>
    </source>
</evidence>
<feature type="transmembrane region" description="Helical" evidence="6">
    <location>
        <begin position="353"/>
        <end position="373"/>
    </location>
</feature>
<dbReference type="SUPFAM" id="SSF103473">
    <property type="entry name" value="MFS general substrate transporter"/>
    <property type="match status" value="1"/>
</dbReference>
<name>A0ABP3HR34_9ACTN</name>
<evidence type="ECO:0000313" key="8">
    <source>
        <dbReference type="EMBL" id="GAA0377730.1"/>
    </source>
</evidence>
<dbReference type="CDD" id="cd17316">
    <property type="entry name" value="MFS_SV2_like"/>
    <property type="match status" value="1"/>
</dbReference>
<feature type="transmembrane region" description="Helical" evidence="6">
    <location>
        <begin position="412"/>
        <end position="431"/>
    </location>
</feature>
<comment type="subcellular location">
    <subcellularLocation>
        <location evidence="1">Cell membrane</location>
        <topology evidence="1">Multi-pass membrane protein</topology>
    </subcellularLocation>
</comment>
<evidence type="ECO:0000313" key="9">
    <source>
        <dbReference type="Proteomes" id="UP001500063"/>
    </source>
</evidence>
<gene>
    <name evidence="8" type="ORF">GCM10010319_65320</name>
</gene>
<dbReference type="PANTHER" id="PTHR23508:SF10">
    <property type="entry name" value="CARBOXYLIC ACID TRANSPORTER PROTEIN HOMOLOG"/>
    <property type="match status" value="1"/>
</dbReference>
<comment type="caution">
    <text evidence="8">The sequence shown here is derived from an EMBL/GenBank/DDBJ whole genome shotgun (WGS) entry which is preliminary data.</text>
</comment>
<accession>A0ABP3HR34</accession>
<evidence type="ECO:0000256" key="6">
    <source>
        <dbReference type="SAM" id="Phobius"/>
    </source>
</evidence>